<organism evidence="2">
    <name type="scientific">hydrothermal vent metagenome</name>
    <dbReference type="NCBI Taxonomy" id="652676"/>
    <lineage>
        <taxon>unclassified sequences</taxon>
        <taxon>metagenomes</taxon>
        <taxon>ecological metagenomes</taxon>
    </lineage>
</organism>
<reference evidence="2" key="1">
    <citation type="submission" date="2018-06" db="EMBL/GenBank/DDBJ databases">
        <authorList>
            <person name="Zhirakovskaya E."/>
        </authorList>
    </citation>
    <scope>NUCLEOTIDE SEQUENCE</scope>
</reference>
<dbReference type="Pfam" id="PF01797">
    <property type="entry name" value="Y1_Tnp"/>
    <property type="match status" value="1"/>
</dbReference>
<evidence type="ECO:0000313" key="2">
    <source>
        <dbReference type="EMBL" id="VAW98502.1"/>
    </source>
</evidence>
<dbReference type="InterPro" id="IPR036515">
    <property type="entry name" value="Transposase_17_sf"/>
</dbReference>
<accession>A0A3B1AEV9</accession>
<dbReference type="EMBL" id="UOFU01000147">
    <property type="protein sequence ID" value="VAW98502.1"/>
    <property type="molecule type" value="Genomic_DNA"/>
</dbReference>
<dbReference type="GO" id="GO:0006313">
    <property type="term" value="P:DNA transposition"/>
    <property type="evidence" value="ECO:0007669"/>
    <property type="project" value="InterPro"/>
</dbReference>
<sequence>MYLSRNGGSCRNFTSESFWAREYFVPTVGLDEEMVKAYIRNQEVKDERYDQMKIDL</sequence>
<dbReference type="InterPro" id="IPR002686">
    <property type="entry name" value="Transposase_17"/>
</dbReference>
<evidence type="ECO:0000259" key="1">
    <source>
        <dbReference type="Pfam" id="PF01797"/>
    </source>
</evidence>
<protein>
    <recommendedName>
        <fullName evidence="1">Transposase IS200-like domain-containing protein</fullName>
    </recommendedName>
</protein>
<proteinExistence type="predicted"/>
<name>A0A3B1AEV9_9ZZZZ</name>
<dbReference type="GO" id="GO:0003677">
    <property type="term" value="F:DNA binding"/>
    <property type="evidence" value="ECO:0007669"/>
    <property type="project" value="InterPro"/>
</dbReference>
<gene>
    <name evidence="2" type="ORF">MNBD_GAMMA20-1528</name>
</gene>
<dbReference type="GO" id="GO:0004803">
    <property type="term" value="F:transposase activity"/>
    <property type="evidence" value="ECO:0007669"/>
    <property type="project" value="InterPro"/>
</dbReference>
<feature type="domain" description="Transposase IS200-like" evidence="1">
    <location>
        <begin position="12"/>
        <end position="42"/>
    </location>
</feature>
<dbReference type="AlphaFoldDB" id="A0A3B1AEV9"/>
<dbReference type="Gene3D" id="3.30.70.1290">
    <property type="entry name" value="Transposase IS200-like"/>
    <property type="match status" value="1"/>
</dbReference>
<dbReference type="SUPFAM" id="SSF143422">
    <property type="entry name" value="Transposase IS200-like"/>
    <property type="match status" value="1"/>
</dbReference>